<keyword evidence="2" id="KW-1185">Reference proteome</keyword>
<organism evidence="1 2">
    <name type="scientific">Blautia liquoris</name>
    <dbReference type="NCBI Taxonomy" id="2779518"/>
    <lineage>
        <taxon>Bacteria</taxon>
        <taxon>Bacillati</taxon>
        <taxon>Bacillota</taxon>
        <taxon>Clostridia</taxon>
        <taxon>Lachnospirales</taxon>
        <taxon>Lachnospiraceae</taxon>
        <taxon>Blautia</taxon>
    </lineage>
</organism>
<sequence>MAEALPISNQQDTKISERFQRPSKQLPLPDHYSFHDFEKENDEPPLINKKFETPEDLLLAYYGILRAASNMLGYSGGCGSIGESGLPYPYAYELLTKEKQKEISLDQFIDSFKGIGYTTLLKIVPAYAPPDTPENIKYYLIEIELITGPKANNDKEYNKGSYFAYYYGLVTVEKTPKDGWKIKDIDYIPEDFLCAPVHSWFYLSDAVVQIVYEDNMKIVEKIDRTKQKGDMIYIYASGNGRQYRFDFIRLTNGYDILLHENVFENGVWKEVQLLTDDWKDFKLTINNSQIMSSIL</sequence>
<dbReference type="RefSeq" id="WP_193736494.1">
    <property type="nucleotide sequence ID" value="NZ_CP063304.1"/>
</dbReference>
<accession>A0A7M2RJJ7</accession>
<evidence type="ECO:0000313" key="2">
    <source>
        <dbReference type="Proteomes" id="UP000593601"/>
    </source>
</evidence>
<reference evidence="1 2" key="1">
    <citation type="submission" date="2020-10" db="EMBL/GenBank/DDBJ databases">
        <title>Blautia liquoris sp.nov., isolated from the mud in a fermentation cellar used for the production of Chinese strong-flavoured liquor.</title>
        <authorList>
            <person name="Lu L."/>
        </authorList>
    </citation>
    <scope>NUCLEOTIDE SEQUENCE [LARGE SCALE GENOMIC DNA]</scope>
    <source>
        <strain evidence="1 2">LZLJ-3</strain>
    </source>
</reference>
<name>A0A7M2RJJ7_9FIRM</name>
<dbReference type="AlphaFoldDB" id="A0A7M2RJJ7"/>
<protein>
    <submittedName>
        <fullName evidence="1">Uncharacterized protein</fullName>
    </submittedName>
</protein>
<dbReference type="EMBL" id="CP063304">
    <property type="protein sequence ID" value="QOV20174.1"/>
    <property type="molecule type" value="Genomic_DNA"/>
</dbReference>
<dbReference type="KEGG" id="bliq:INP51_04280"/>
<gene>
    <name evidence="1" type="ORF">INP51_04280</name>
</gene>
<dbReference type="Proteomes" id="UP000593601">
    <property type="component" value="Chromosome"/>
</dbReference>
<proteinExistence type="predicted"/>
<evidence type="ECO:0000313" key="1">
    <source>
        <dbReference type="EMBL" id="QOV20174.1"/>
    </source>
</evidence>